<feature type="compositionally biased region" description="Low complexity" evidence="1">
    <location>
        <begin position="204"/>
        <end position="214"/>
    </location>
</feature>
<evidence type="ECO:0000256" key="1">
    <source>
        <dbReference type="SAM" id="MobiDB-lite"/>
    </source>
</evidence>
<dbReference type="EMBL" id="CP071504">
    <property type="protein sequence ID" value="QSX29905.1"/>
    <property type="molecule type" value="Genomic_DNA"/>
</dbReference>
<dbReference type="Proteomes" id="UP000663281">
    <property type="component" value="Chromosome"/>
</dbReference>
<protein>
    <submittedName>
        <fullName evidence="2">Uncharacterized protein</fullName>
    </submittedName>
</protein>
<dbReference type="AlphaFoldDB" id="A0A974XK61"/>
<name>A0A974XK61_9GAMM</name>
<evidence type="ECO:0000313" key="3">
    <source>
        <dbReference type="Proteomes" id="UP000663281"/>
    </source>
</evidence>
<proteinExistence type="predicted"/>
<evidence type="ECO:0000313" key="2">
    <source>
        <dbReference type="EMBL" id="QSX29905.1"/>
    </source>
</evidence>
<sequence>MAGLFFACLAALPLLLVLRWRQRRKQRRERHIRELVFPDKLSHRLAERYPHLGQQGQLLVLEGLRNYFQLSLTAGRQPLAMPSQAVDCVWHEFILFTRQYQKFCRRAFGRFLHHTPAEAMQSQTSAQEGIRRCWRLACKAEGIDPKRPSRLPLLFALDSELQIADGFCYSLDCLRHPGSYCASHIACGTGCSSDSGSSDRDCSDSGCSSCSSGD</sequence>
<organism evidence="2 3">
    <name type="scientific">Shewanella cyperi</name>
    <dbReference type="NCBI Taxonomy" id="2814292"/>
    <lineage>
        <taxon>Bacteria</taxon>
        <taxon>Pseudomonadati</taxon>
        <taxon>Pseudomonadota</taxon>
        <taxon>Gammaproteobacteria</taxon>
        <taxon>Alteromonadales</taxon>
        <taxon>Shewanellaceae</taxon>
        <taxon>Shewanella</taxon>
    </lineage>
</organism>
<feature type="region of interest" description="Disordered" evidence="1">
    <location>
        <begin position="193"/>
        <end position="214"/>
    </location>
</feature>
<dbReference type="RefSeq" id="WP_207324926.1">
    <property type="nucleotide sequence ID" value="NZ_CP071504.1"/>
</dbReference>
<accession>A0A974XK61</accession>
<dbReference type="KEGG" id="scyp:JYB88_17270"/>
<reference evidence="2 3" key="1">
    <citation type="submission" date="2021-03" db="EMBL/GenBank/DDBJ databases">
        <title>Novel species identification of genus Shewanella.</title>
        <authorList>
            <person name="Liu G."/>
            <person name="Zhang Q."/>
        </authorList>
    </citation>
    <scope>NUCLEOTIDE SEQUENCE [LARGE SCALE GENOMIC DNA]</scope>
    <source>
        <strain evidence="2 3">FJAT-53726</strain>
    </source>
</reference>
<gene>
    <name evidence="2" type="ORF">JYB88_17270</name>
</gene>
<keyword evidence="3" id="KW-1185">Reference proteome</keyword>